<keyword evidence="3" id="KW-1185">Reference proteome</keyword>
<comment type="caution">
    <text evidence="2">The sequence shown here is derived from an EMBL/GenBank/DDBJ whole genome shotgun (WGS) entry which is preliminary data.</text>
</comment>
<protein>
    <recommendedName>
        <fullName evidence="1">MobA/VirD2-like nuclease domain-containing protein</fullName>
    </recommendedName>
</protein>
<dbReference type="AlphaFoldDB" id="A0AAQ2C7N5"/>
<dbReference type="Pfam" id="PF03432">
    <property type="entry name" value="Relaxase"/>
    <property type="match status" value="1"/>
</dbReference>
<dbReference type="InterPro" id="IPR005094">
    <property type="entry name" value="Endonuclease_MobA/VirD2"/>
</dbReference>
<dbReference type="EMBL" id="SOFY01000019">
    <property type="protein sequence ID" value="TFC50486.1"/>
    <property type="molecule type" value="Genomic_DNA"/>
</dbReference>
<reference evidence="2 3" key="1">
    <citation type="submission" date="2019-03" db="EMBL/GenBank/DDBJ databases">
        <title>Genomics of glacier-inhabiting Cryobacterium strains.</title>
        <authorList>
            <person name="Liu Q."/>
            <person name="Xin Y.-H."/>
        </authorList>
    </citation>
    <scope>NUCLEOTIDE SEQUENCE [LARGE SCALE GENOMIC DNA]</scope>
    <source>
        <strain evidence="3">TMT1-22</strain>
    </source>
</reference>
<name>A0AAQ2C7N5_9MICO</name>
<evidence type="ECO:0000313" key="3">
    <source>
        <dbReference type="Proteomes" id="UP000297403"/>
    </source>
</evidence>
<dbReference type="Proteomes" id="UP000297403">
    <property type="component" value="Unassembled WGS sequence"/>
</dbReference>
<sequence>MGGLLSYLAGEGRSNEHAEPHLVNGDSATFTLFGDSELAPSTALAVAKHLDEPRTAFGVEVNGGHVWHASLSLRAEEGQLTDEHWATIAEQFVDRMGFTEASGKAGCRWVAVRHGLSKAGNDHIHIAVNLVREDGTKASIHHDYSRAQSIARELEQEHGLQLLESRGSDMAMRGERPGEREIANRHGDDTLASVRLERSERAAAAASLDEGEFVRRLHQAGVLVRSRFAAD</sequence>
<feature type="domain" description="MobA/VirD2-like nuclease" evidence="1">
    <location>
        <begin position="62"/>
        <end position="160"/>
    </location>
</feature>
<gene>
    <name evidence="2" type="ORF">E3O49_04795</name>
</gene>
<evidence type="ECO:0000313" key="2">
    <source>
        <dbReference type="EMBL" id="TFC50486.1"/>
    </source>
</evidence>
<proteinExistence type="predicted"/>
<accession>A0AAQ2C7N5</accession>
<dbReference type="RefSeq" id="WP_134451076.1">
    <property type="nucleotide sequence ID" value="NZ_SOFY01000019.1"/>
</dbReference>
<organism evidence="2 3">
    <name type="scientific">Cryobacterium shii</name>
    <dbReference type="NCBI Taxonomy" id="1259235"/>
    <lineage>
        <taxon>Bacteria</taxon>
        <taxon>Bacillati</taxon>
        <taxon>Actinomycetota</taxon>
        <taxon>Actinomycetes</taxon>
        <taxon>Micrococcales</taxon>
        <taxon>Microbacteriaceae</taxon>
        <taxon>Cryobacterium</taxon>
    </lineage>
</organism>
<evidence type="ECO:0000259" key="1">
    <source>
        <dbReference type="Pfam" id="PF03432"/>
    </source>
</evidence>